<evidence type="ECO:0000313" key="1">
    <source>
        <dbReference type="EMBL" id="KAG8650781.1"/>
    </source>
</evidence>
<organism evidence="1 2">
    <name type="scientific">Manihot esculenta</name>
    <name type="common">Cassava</name>
    <name type="synonym">Jatropha manihot</name>
    <dbReference type="NCBI Taxonomy" id="3983"/>
    <lineage>
        <taxon>Eukaryota</taxon>
        <taxon>Viridiplantae</taxon>
        <taxon>Streptophyta</taxon>
        <taxon>Embryophyta</taxon>
        <taxon>Tracheophyta</taxon>
        <taxon>Spermatophyta</taxon>
        <taxon>Magnoliopsida</taxon>
        <taxon>eudicotyledons</taxon>
        <taxon>Gunneridae</taxon>
        <taxon>Pentapetalae</taxon>
        <taxon>rosids</taxon>
        <taxon>fabids</taxon>
        <taxon>Malpighiales</taxon>
        <taxon>Euphorbiaceae</taxon>
        <taxon>Crotonoideae</taxon>
        <taxon>Manihoteae</taxon>
        <taxon>Manihot</taxon>
    </lineage>
</organism>
<protein>
    <submittedName>
        <fullName evidence="1">Uncharacterized protein</fullName>
    </submittedName>
</protein>
<gene>
    <name evidence="1" type="ORF">MANES_07G073014v8</name>
</gene>
<reference evidence="2" key="1">
    <citation type="journal article" date="2016" name="Nat. Biotechnol.">
        <title>Sequencing wild and cultivated cassava and related species reveals extensive interspecific hybridization and genetic diversity.</title>
        <authorList>
            <person name="Bredeson J.V."/>
            <person name="Lyons J.B."/>
            <person name="Prochnik S.E."/>
            <person name="Wu G.A."/>
            <person name="Ha C.M."/>
            <person name="Edsinger-Gonzales E."/>
            <person name="Grimwood J."/>
            <person name="Schmutz J."/>
            <person name="Rabbi I.Y."/>
            <person name="Egesi C."/>
            <person name="Nauluvula P."/>
            <person name="Lebot V."/>
            <person name="Ndunguru J."/>
            <person name="Mkamilo G."/>
            <person name="Bart R.S."/>
            <person name="Setter T.L."/>
            <person name="Gleadow R.M."/>
            <person name="Kulakow P."/>
            <person name="Ferguson M.E."/>
            <person name="Rounsley S."/>
            <person name="Rokhsar D.S."/>
        </authorList>
    </citation>
    <scope>NUCLEOTIDE SEQUENCE [LARGE SCALE GENOMIC DNA]</scope>
    <source>
        <strain evidence="2">cv. AM560-2</strain>
    </source>
</reference>
<keyword evidence="2" id="KW-1185">Reference proteome</keyword>
<evidence type="ECO:0000313" key="2">
    <source>
        <dbReference type="Proteomes" id="UP000091857"/>
    </source>
</evidence>
<name>A0ACB7HF51_MANES</name>
<dbReference type="EMBL" id="CM004393">
    <property type="protein sequence ID" value="KAG8650781.1"/>
    <property type="molecule type" value="Genomic_DNA"/>
</dbReference>
<sequence>MVFMDSFQKLNSRMDNLEDNLRSSKGKSIHRDDDTHDPSYEEENEAQSAPFRARRFNDRVPYVDNSMNLM</sequence>
<comment type="caution">
    <text evidence="1">The sequence shown here is derived from an EMBL/GenBank/DDBJ whole genome shotgun (WGS) entry which is preliminary data.</text>
</comment>
<dbReference type="Proteomes" id="UP000091857">
    <property type="component" value="Chromosome 7"/>
</dbReference>
<accession>A0ACB7HF51</accession>
<proteinExistence type="predicted"/>